<dbReference type="EMBL" id="CM047580">
    <property type="protein sequence ID" value="KAI9922192.1"/>
    <property type="molecule type" value="Genomic_DNA"/>
</dbReference>
<comment type="caution">
    <text evidence="1">The sequence shown here is derived from an EMBL/GenBank/DDBJ whole genome shotgun (WGS) entry which is preliminary data.</text>
</comment>
<organism evidence="1 2">
    <name type="scientific">Peronosclerospora sorghi</name>
    <dbReference type="NCBI Taxonomy" id="230839"/>
    <lineage>
        <taxon>Eukaryota</taxon>
        <taxon>Sar</taxon>
        <taxon>Stramenopiles</taxon>
        <taxon>Oomycota</taxon>
        <taxon>Peronosporomycetes</taxon>
        <taxon>Peronosporales</taxon>
        <taxon>Peronosporaceae</taxon>
        <taxon>Peronosclerospora</taxon>
    </lineage>
</organism>
<protein>
    <submittedName>
        <fullName evidence="1">Uncharacterized protein</fullName>
    </submittedName>
</protein>
<evidence type="ECO:0000313" key="1">
    <source>
        <dbReference type="EMBL" id="KAI9922192.1"/>
    </source>
</evidence>
<reference evidence="1 2" key="1">
    <citation type="journal article" date="2022" name="bioRxiv">
        <title>The genome of the oomycete Peronosclerospora sorghi, a cosmopolitan pathogen of maize and sorghum, is inflated with dispersed pseudogenes.</title>
        <authorList>
            <person name="Fletcher K."/>
            <person name="Martin F."/>
            <person name="Isakeit T."/>
            <person name="Cavanaugh K."/>
            <person name="Magill C."/>
            <person name="Michelmore R."/>
        </authorList>
    </citation>
    <scope>NUCLEOTIDE SEQUENCE [LARGE SCALE GENOMIC DNA]</scope>
    <source>
        <strain evidence="1">P6</strain>
    </source>
</reference>
<gene>
    <name evidence="1" type="ORF">PsorP6_001945</name>
</gene>
<sequence length="81" mass="8734">MLLLVLKGIETGGDGSLRQEAGTNCTCAAHRDTRIKCIRTDNGTEYVNKQLQGSLRHPSSMMEQAGTAIVWTPTLSSLRGS</sequence>
<dbReference type="Proteomes" id="UP001163321">
    <property type="component" value="Chromosome 1"/>
</dbReference>
<evidence type="ECO:0000313" key="2">
    <source>
        <dbReference type="Proteomes" id="UP001163321"/>
    </source>
</evidence>
<name>A0ACC0WTU6_9STRA</name>
<keyword evidence="2" id="KW-1185">Reference proteome</keyword>
<accession>A0ACC0WTU6</accession>
<proteinExistence type="predicted"/>